<dbReference type="EMBL" id="HBUE01112010">
    <property type="protein sequence ID" value="CAG6489256.1"/>
    <property type="molecule type" value="Transcribed_RNA"/>
</dbReference>
<dbReference type="AlphaFoldDB" id="A0A8D8C988"/>
<reference evidence="1" key="1">
    <citation type="submission" date="2021-05" db="EMBL/GenBank/DDBJ databases">
        <authorList>
            <person name="Alioto T."/>
            <person name="Alioto T."/>
            <person name="Gomez Garrido J."/>
        </authorList>
    </citation>
    <scope>NUCLEOTIDE SEQUENCE</scope>
</reference>
<accession>A0A8D8C988</accession>
<organism evidence="1">
    <name type="scientific">Culex pipiens</name>
    <name type="common">House mosquito</name>
    <dbReference type="NCBI Taxonomy" id="7175"/>
    <lineage>
        <taxon>Eukaryota</taxon>
        <taxon>Metazoa</taxon>
        <taxon>Ecdysozoa</taxon>
        <taxon>Arthropoda</taxon>
        <taxon>Hexapoda</taxon>
        <taxon>Insecta</taxon>
        <taxon>Pterygota</taxon>
        <taxon>Neoptera</taxon>
        <taxon>Endopterygota</taxon>
        <taxon>Diptera</taxon>
        <taxon>Nematocera</taxon>
        <taxon>Culicoidea</taxon>
        <taxon>Culicidae</taxon>
        <taxon>Culicinae</taxon>
        <taxon>Culicini</taxon>
        <taxon>Culex</taxon>
        <taxon>Culex</taxon>
    </lineage>
</organism>
<proteinExistence type="predicted"/>
<name>A0A8D8C988_CULPI</name>
<protein>
    <submittedName>
        <fullName evidence="1">(northern house mosquito) hypothetical protein</fullName>
    </submittedName>
</protein>
<sequence>MPLPTWIFLATKFHSLRAENHKLVQLPPYSSTPAQFHYRCRISSEQTPSKSCPNRSFVLKPTSRPRIAKPSSCRLKVGKTNRCLFYFWKNSFQSFCGKLGCYSWKMPQL</sequence>
<evidence type="ECO:0000313" key="1">
    <source>
        <dbReference type="EMBL" id="CAG6489256.1"/>
    </source>
</evidence>